<keyword evidence="2" id="KW-1185">Reference proteome</keyword>
<comment type="caution">
    <text evidence="1">The sequence shown here is derived from an EMBL/GenBank/DDBJ whole genome shotgun (WGS) entry which is preliminary data.</text>
</comment>
<dbReference type="AlphaFoldDB" id="A0A8S1NBG3"/>
<proteinExistence type="predicted"/>
<dbReference type="Proteomes" id="UP000688137">
    <property type="component" value="Unassembled WGS sequence"/>
</dbReference>
<accession>A0A8S1NBG3</accession>
<protein>
    <submittedName>
        <fullName evidence="1">Uncharacterized protein</fullName>
    </submittedName>
</protein>
<evidence type="ECO:0000313" key="2">
    <source>
        <dbReference type="Proteomes" id="UP000688137"/>
    </source>
</evidence>
<evidence type="ECO:0000313" key="1">
    <source>
        <dbReference type="EMBL" id="CAD8087666.1"/>
    </source>
</evidence>
<dbReference type="OMA" id="AAKTLHY"/>
<gene>
    <name evidence="1" type="ORF">PPRIM_AZ9-3.1.T0790051</name>
</gene>
<reference evidence="1" key="1">
    <citation type="submission" date="2021-01" db="EMBL/GenBank/DDBJ databases">
        <authorList>
            <consortium name="Genoscope - CEA"/>
            <person name="William W."/>
        </authorList>
    </citation>
    <scope>NUCLEOTIDE SEQUENCE</scope>
</reference>
<organism evidence="1 2">
    <name type="scientific">Paramecium primaurelia</name>
    <dbReference type="NCBI Taxonomy" id="5886"/>
    <lineage>
        <taxon>Eukaryota</taxon>
        <taxon>Sar</taxon>
        <taxon>Alveolata</taxon>
        <taxon>Ciliophora</taxon>
        <taxon>Intramacronucleata</taxon>
        <taxon>Oligohymenophorea</taxon>
        <taxon>Peniculida</taxon>
        <taxon>Parameciidae</taxon>
        <taxon>Paramecium</taxon>
    </lineage>
</organism>
<dbReference type="EMBL" id="CAJJDM010000082">
    <property type="protein sequence ID" value="CAD8087666.1"/>
    <property type="molecule type" value="Genomic_DNA"/>
</dbReference>
<name>A0A8S1NBG3_PARPR</name>
<sequence>MNINKQKKTINTPPQLIGGAPFYLGPHHPPLPAAKTLHYPLPNDRHLKPKLLNIHIEQSAPMIVFSDLGVGIEDMGWGGWKAEEGELDPWDEALLNDDVKKLEELDKQSQRQV</sequence>